<evidence type="ECO:0000256" key="6">
    <source>
        <dbReference type="SAM" id="Phobius"/>
    </source>
</evidence>
<proteinExistence type="predicted"/>
<keyword evidence="8" id="KW-1185">Reference proteome</keyword>
<feature type="transmembrane region" description="Helical" evidence="6">
    <location>
        <begin position="113"/>
        <end position="130"/>
    </location>
</feature>
<feature type="transmembrane region" description="Helical" evidence="6">
    <location>
        <begin position="74"/>
        <end position="93"/>
    </location>
</feature>
<feature type="transmembrane region" description="Helical" evidence="6">
    <location>
        <begin position="47"/>
        <end position="67"/>
    </location>
</feature>
<dbReference type="Pfam" id="PF03006">
    <property type="entry name" value="HlyIII"/>
    <property type="match status" value="1"/>
</dbReference>
<evidence type="ECO:0000256" key="2">
    <source>
        <dbReference type="ARBA" id="ARBA00022692"/>
    </source>
</evidence>
<evidence type="ECO:0000256" key="1">
    <source>
        <dbReference type="ARBA" id="ARBA00004141"/>
    </source>
</evidence>
<evidence type="ECO:0000313" key="8">
    <source>
        <dbReference type="Proteomes" id="UP001209083"/>
    </source>
</evidence>
<feature type="region of interest" description="Disordered" evidence="5">
    <location>
        <begin position="1"/>
        <end position="28"/>
    </location>
</feature>
<feature type="transmembrane region" description="Helical" evidence="6">
    <location>
        <begin position="137"/>
        <end position="156"/>
    </location>
</feature>
<protein>
    <submittedName>
        <fullName evidence="7">Hemolysin III family protein</fullName>
    </submittedName>
</protein>
<feature type="transmembrane region" description="Helical" evidence="6">
    <location>
        <begin position="187"/>
        <end position="209"/>
    </location>
</feature>
<keyword evidence="4 6" id="KW-0472">Membrane</keyword>
<dbReference type="PANTHER" id="PTHR20855:SF3">
    <property type="entry name" value="LD03007P"/>
    <property type="match status" value="1"/>
</dbReference>
<accession>A0ABY8QNV9</accession>
<reference evidence="7 8" key="1">
    <citation type="submission" date="2023-05" db="EMBL/GenBank/DDBJ databases">
        <title>Lithophilousrod everest ZFBP1038 complete genpme.</title>
        <authorList>
            <person name="Tian M."/>
        </authorList>
    </citation>
    <scope>NUCLEOTIDE SEQUENCE [LARGE SCALE GENOMIC DNA]</scope>
    <source>
        <strain evidence="7 8">ZFBP1038</strain>
    </source>
</reference>
<feature type="transmembrane region" description="Helical" evidence="6">
    <location>
        <begin position="162"/>
        <end position="180"/>
    </location>
</feature>
<dbReference type="InterPro" id="IPR004254">
    <property type="entry name" value="AdipoR/HlyIII-related"/>
</dbReference>
<sequence length="253" mass="27551">MGNSQQHNVSGVGNRAGDSSSHKEDDRSIGDEIEAVAQTMKPKLRGWFHAGTFPFAMAAGLTLVALAPTIPARFACAVFALTSMLLFGTSAAYHRGDWSTRVRTWLRRWDHSNIFLIIAGTYTPLAVMLLPQPQMRILLFVIWISAAAGIVFRIFWVGAPRWLYVPIYVGMGIAGIGYMGDFFRASVPVGILILAGGVCYIAGAVIYGIKRPDPLPKYFGFHEIFHALTVAAFLTHYAGILVAAVTTNPGIHL</sequence>
<dbReference type="EMBL" id="CP090958">
    <property type="protein sequence ID" value="WGW10657.1"/>
    <property type="molecule type" value="Genomic_DNA"/>
</dbReference>
<evidence type="ECO:0000313" key="7">
    <source>
        <dbReference type="EMBL" id="WGW10657.1"/>
    </source>
</evidence>
<comment type="subcellular location">
    <subcellularLocation>
        <location evidence="1">Membrane</location>
        <topology evidence="1">Multi-pass membrane protein</topology>
    </subcellularLocation>
</comment>
<feature type="compositionally biased region" description="Polar residues" evidence="5">
    <location>
        <begin position="1"/>
        <end position="11"/>
    </location>
</feature>
<evidence type="ECO:0000256" key="4">
    <source>
        <dbReference type="ARBA" id="ARBA00023136"/>
    </source>
</evidence>
<dbReference type="RefSeq" id="WP_349637437.1">
    <property type="nucleotide sequence ID" value="NZ_CP090958.1"/>
</dbReference>
<name>A0ABY8QNV9_9MICO</name>
<dbReference type="Proteomes" id="UP001209083">
    <property type="component" value="Chromosome"/>
</dbReference>
<keyword evidence="3 6" id="KW-1133">Transmembrane helix</keyword>
<gene>
    <name evidence="7" type="ORF">LWF01_10985</name>
</gene>
<organism evidence="7 8">
    <name type="scientific">Saxibacter everestensis</name>
    <dbReference type="NCBI Taxonomy" id="2909229"/>
    <lineage>
        <taxon>Bacteria</taxon>
        <taxon>Bacillati</taxon>
        <taxon>Actinomycetota</taxon>
        <taxon>Actinomycetes</taxon>
        <taxon>Micrococcales</taxon>
        <taxon>Brevibacteriaceae</taxon>
        <taxon>Saxibacter</taxon>
    </lineage>
</organism>
<feature type="transmembrane region" description="Helical" evidence="6">
    <location>
        <begin position="224"/>
        <end position="245"/>
    </location>
</feature>
<evidence type="ECO:0000256" key="5">
    <source>
        <dbReference type="SAM" id="MobiDB-lite"/>
    </source>
</evidence>
<keyword evidence="2 6" id="KW-0812">Transmembrane</keyword>
<evidence type="ECO:0000256" key="3">
    <source>
        <dbReference type="ARBA" id="ARBA00022989"/>
    </source>
</evidence>
<dbReference type="PANTHER" id="PTHR20855">
    <property type="entry name" value="ADIPOR/PROGESTIN RECEPTOR-RELATED"/>
    <property type="match status" value="1"/>
</dbReference>